<gene>
    <name evidence="1" type="ORF">WS72_13550</name>
</gene>
<comment type="caution">
    <text evidence="1">The sequence shown here is derived from an EMBL/GenBank/DDBJ whole genome shotgun (WGS) entry which is preliminary data.</text>
</comment>
<evidence type="ECO:0000313" key="1">
    <source>
        <dbReference type="EMBL" id="KWZ43779.1"/>
    </source>
</evidence>
<dbReference type="Proteomes" id="UP000070255">
    <property type="component" value="Unassembled WGS sequence"/>
</dbReference>
<accession>A0ABR5TFJ5</accession>
<evidence type="ECO:0000313" key="2">
    <source>
        <dbReference type="Proteomes" id="UP000070255"/>
    </source>
</evidence>
<keyword evidence="2" id="KW-1185">Reference proteome</keyword>
<sequence length="61" mass="6691">MRALVTFMSGQGFEVFNGLADELKCNLVWLLEDLAGEVADLADLSLEAEIVRRTAAEVPHD</sequence>
<dbReference type="EMBL" id="LNJQ01000001">
    <property type="protein sequence ID" value="KWZ43779.1"/>
    <property type="molecule type" value="Genomic_DNA"/>
</dbReference>
<organism evidence="1 2">
    <name type="scientific">Burkholderia savannae</name>
    <dbReference type="NCBI Taxonomy" id="1637837"/>
    <lineage>
        <taxon>Bacteria</taxon>
        <taxon>Pseudomonadati</taxon>
        <taxon>Pseudomonadota</taxon>
        <taxon>Betaproteobacteria</taxon>
        <taxon>Burkholderiales</taxon>
        <taxon>Burkholderiaceae</taxon>
        <taxon>Burkholderia</taxon>
        <taxon>pseudomallei group</taxon>
    </lineage>
</organism>
<name>A0ABR5TFJ5_9BURK</name>
<protein>
    <submittedName>
        <fullName evidence="1">Uncharacterized protein</fullName>
    </submittedName>
</protein>
<proteinExistence type="predicted"/>
<reference evidence="1 2" key="1">
    <citation type="submission" date="2015-11" db="EMBL/GenBank/DDBJ databases">
        <authorList>
            <person name="Sahl J."/>
            <person name="Wagner D."/>
            <person name="Keim P."/>
        </authorList>
    </citation>
    <scope>NUCLEOTIDE SEQUENCE [LARGE SCALE GENOMIC DNA]</scope>
    <source>
        <strain evidence="1 2">BDU18</strain>
    </source>
</reference>